<keyword evidence="9" id="KW-0012">Acyltransferase</keyword>
<dbReference type="Pfam" id="PF01757">
    <property type="entry name" value="Acyl_transf_3"/>
    <property type="match status" value="1"/>
</dbReference>
<feature type="transmembrane region" description="Helical" evidence="7">
    <location>
        <begin position="41"/>
        <end position="61"/>
    </location>
</feature>
<feature type="transmembrane region" description="Helical" evidence="7">
    <location>
        <begin position="111"/>
        <end position="129"/>
    </location>
</feature>
<keyword evidence="4 7" id="KW-0812">Transmembrane</keyword>
<protein>
    <submittedName>
        <fullName evidence="9">Acyltransferase</fullName>
    </submittedName>
</protein>
<evidence type="ECO:0000259" key="8">
    <source>
        <dbReference type="Pfam" id="PF01757"/>
    </source>
</evidence>
<evidence type="ECO:0000256" key="2">
    <source>
        <dbReference type="ARBA" id="ARBA00007400"/>
    </source>
</evidence>
<keyword evidence="6 7" id="KW-0472">Membrane</keyword>
<keyword evidence="9" id="KW-0808">Transferase</keyword>
<accession>A0ABY3FHG4</accession>
<keyword evidence="3" id="KW-1003">Cell membrane</keyword>
<organism evidence="9 10">
    <name type="scientific">Pseudoalteromonas neustonica</name>
    <dbReference type="NCBI Taxonomy" id="1840331"/>
    <lineage>
        <taxon>Bacteria</taxon>
        <taxon>Pseudomonadati</taxon>
        <taxon>Pseudomonadota</taxon>
        <taxon>Gammaproteobacteria</taxon>
        <taxon>Alteromonadales</taxon>
        <taxon>Pseudoalteromonadaceae</taxon>
        <taxon>Pseudoalteromonas</taxon>
    </lineage>
</organism>
<gene>
    <name evidence="9" type="ORF">FQP85_01645</name>
</gene>
<evidence type="ECO:0000256" key="5">
    <source>
        <dbReference type="ARBA" id="ARBA00022989"/>
    </source>
</evidence>
<feature type="domain" description="Acyltransferase 3" evidence="8">
    <location>
        <begin position="5"/>
        <end position="307"/>
    </location>
</feature>
<feature type="transmembrane region" description="Helical" evidence="7">
    <location>
        <begin position="136"/>
        <end position="155"/>
    </location>
</feature>
<evidence type="ECO:0000313" key="9">
    <source>
        <dbReference type="EMBL" id="TVU85811.1"/>
    </source>
</evidence>
<evidence type="ECO:0000256" key="7">
    <source>
        <dbReference type="SAM" id="Phobius"/>
    </source>
</evidence>
<name>A0ABY3FHG4_9GAMM</name>
<feature type="transmembrane region" description="Helical" evidence="7">
    <location>
        <begin position="205"/>
        <end position="226"/>
    </location>
</feature>
<sequence>MERNVSLDFLKLFMAFMIVGLHAGFLSEFSKLGAYLFNNGIFRIAVPVFFVINGFYFYSTLIKNDQRIWFKRVIILYLVWMAFYSFFWFSIPNMSIVSVLKLALKFLMGYHHLWYISGLIGAAFTMLLLTKLSTKLIIMSIGATFLVGVLIQYTGNYHVFPDTYFDKVFNINWSHRNFLFFAFPFFGIGFLLNKYQIHKVVPNNVILLGTFLGLLMLFFESYINYYQPHRDGGFDNFLTLIFVCPLIFIYFQQQYIKGSTKSVALYSSAIYFIHSFVLSLLRKTTEFEGVSLTLLAIIISVITSVYIISLNKRVKCIL</sequence>
<dbReference type="PANTHER" id="PTHR40074:SF2">
    <property type="entry name" value="O-ACETYLTRANSFERASE WECH"/>
    <property type="match status" value="1"/>
</dbReference>
<evidence type="ECO:0000256" key="1">
    <source>
        <dbReference type="ARBA" id="ARBA00004651"/>
    </source>
</evidence>
<feature type="transmembrane region" description="Helical" evidence="7">
    <location>
        <begin position="12"/>
        <end position="29"/>
    </location>
</feature>
<comment type="similarity">
    <text evidence="2">Belongs to the acyltransferase 3 family.</text>
</comment>
<evidence type="ECO:0000313" key="10">
    <source>
        <dbReference type="Proteomes" id="UP000317938"/>
    </source>
</evidence>
<dbReference type="PANTHER" id="PTHR40074">
    <property type="entry name" value="O-ACETYLTRANSFERASE WECH"/>
    <property type="match status" value="1"/>
</dbReference>
<evidence type="ECO:0000256" key="6">
    <source>
        <dbReference type="ARBA" id="ARBA00023136"/>
    </source>
</evidence>
<dbReference type="GO" id="GO:0016746">
    <property type="term" value="F:acyltransferase activity"/>
    <property type="evidence" value="ECO:0007669"/>
    <property type="project" value="UniProtKB-KW"/>
</dbReference>
<comment type="subcellular location">
    <subcellularLocation>
        <location evidence="1">Cell membrane</location>
        <topology evidence="1">Multi-pass membrane protein</topology>
    </subcellularLocation>
</comment>
<evidence type="ECO:0000256" key="3">
    <source>
        <dbReference type="ARBA" id="ARBA00022475"/>
    </source>
</evidence>
<dbReference type="EMBL" id="VNFF01000002">
    <property type="protein sequence ID" value="TVU85811.1"/>
    <property type="molecule type" value="Genomic_DNA"/>
</dbReference>
<comment type="caution">
    <text evidence="9">The sequence shown here is derived from an EMBL/GenBank/DDBJ whole genome shotgun (WGS) entry which is preliminary data.</text>
</comment>
<keyword evidence="5 7" id="KW-1133">Transmembrane helix</keyword>
<dbReference type="RefSeq" id="WP_145233450.1">
    <property type="nucleotide sequence ID" value="NZ_VNFF01000002.1"/>
</dbReference>
<reference evidence="9 10" key="1">
    <citation type="submission" date="2019-07" db="EMBL/GenBank/DDBJ databases">
        <title>Diversity of Bacteria from Kongsfjorden, Arctic.</title>
        <authorList>
            <person name="Yu Y."/>
        </authorList>
    </citation>
    <scope>NUCLEOTIDE SEQUENCE [LARGE SCALE GENOMIC DNA]</scope>
    <source>
        <strain evidence="9 10">SM1927</strain>
    </source>
</reference>
<feature type="transmembrane region" description="Helical" evidence="7">
    <location>
        <begin position="175"/>
        <end position="193"/>
    </location>
</feature>
<feature type="transmembrane region" description="Helical" evidence="7">
    <location>
        <begin position="263"/>
        <end position="281"/>
    </location>
</feature>
<evidence type="ECO:0000256" key="4">
    <source>
        <dbReference type="ARBA" id="ARBA00022692"/>
    </source>
</evidence>
<proteinExistence type="inferred from homology"/>
<feature type="transmembrane region" description="Helical" evidence="7">
    <location>
        <begin position="232"/>
        <end position="251"/>
    </location>
</feature>
<dbReference type="InterPro" id="IPR002656">
    <property type="entry name" value="Acyl_transf_3_dom"/>
</dbReference>
<feature type="transmembrane region" description="Helical" evidence="7">
    <location>
        <begin position="287"/>
        <end position="308"/>
    </location>
</feature>
<dbReference type="Proteomes" id="UP000317938">
    <property type="component" value="Unassembled WGS sequence"/>
</dbReference>
<keyword evidence="10" id="KW-1185">Reference proteome</keyword>
<feature type="transmembrane region" description="Helical" evidence="7">
    <location>
        <begin position="73"/>
        <end position="91"/>
    </location>
</feature>